<evidence type="ECO:0000256" key="6">
    <source>
        <dbReference type="ARBA" id="ARBA00022840"/>
    </source>
</evidence>
<dbReference type="GO" id="GO:0008764">
    <property type="term" value="F:UDP-N-acetylmuramoylalanine-D-glutamate ligase activity"/>
    <property type="evidence" value="ECO:0007669"/>
    <property type="project" value="UniProtKB-UniRule"/>
</dbReference>
<dbReference type="SUPFAM" id="SSF53623">
    <property type="entry name" value="MurD-like peptide ligases, catalytic domain"/>
    <property type="match status" value="1"/>
</dbReference>
<accession>A0A1G2BL25</accession>
<feature type="domain" description="Mur ligase central" evidence="10">
    <location>
        <begin position="116"/>
        <end position="293"/>
    </location>
</feature>
<keyword evidence="4 7" id="KW-0436">Ligase</keyword>
<keyword evidence="6 7" id="KW-0067">ATP-binding</keyword>
<evidence type="ECO:0000256" key="3">
    <source>
        <dbReference type="ARBA" id="ARBA00022490"/>
    </source>
</evidence>
<dbReference type="EMBL" id="MHKK01000046">
    <property type="protein sequence ID" value="OGY89000.1"/>
    <property type="molecule type" value="Genomic_DNA"/>
</dbReference>
<dbReference type="InterPro" id="IPR036565">
    <property type="entry name" value="Mur-like_cat_sf"/>
</dbReference>
<dbReference type="InterPro" id="IPR036615">
    <property type="entry name" value="Mur_ligase_C_dom_sf"/>
</dbReference>
<dbReference type="AlphaFoldDB" id="A0A1G2BL25"/>
<feature type="domain" description="Mur ligase C-terminal" evidence="9">
    <location>
        <begin position="315"/>
        <end position="453"/>
    </location>
</feature>
<organism evidence="11 12">
    <name type="scientific">Candidatus Komeilibacteria bacterium RIFCSPHIGHO2_01_FULL_52_14</name>
    <dbReference type="NCBI Taxonomy" id="1798549"/>
    <lineage>
        <taxon>Bacteria</taxon>
        <taxon>Candidatus Komeiliibacteriota</taxon>
    </lineage>
</organism>
<comment type="pathway">
    <text evidence="2 7 8">Cell wall biogenesis; peptidoglycan biosynthesis.</text>
</comment>
<keyword evidence="7 8" id="KW-0961">Cell wall biogenesis/degradation</keyword>
<dbReference type="GO" id="GO:0009252">
    <property type="term" value="P:peptidoglycan biosynthetic process"/>
    <property type="evidence" value="ECO:0007669"/>
    <property type="project" value="UniProtKB-UniRule"/>
</dbReference>
<evidence type="ECO:0000256" key="2">
    <source>
        <dbReference type="ARBA" id="ARBA00004752"/>
    </source>
</evidence>
<dbReference type="GO" id="GO:0005524">
    <property type="term" value="F:ATP binding"/>
    <property type="evidence" value="ECO:0007669"/>
    <property type="project" value="UniProtKB-UniRule"/>
</dbReference>
<evidence type="ECO:0000313" key="12">
    <source>
        <dbReference type="Proteomes" id="UP000177817"/>
    </source>
</evidence>
<keyword evidence="7 8" id="KW-0133">Cell shape</keyword>
<dbReference type="Gene3D" id="3.40.1190.10">
    <property type="entry name" value="Mur-like, catalytic domain"/>
    <property type="match status" value="1"/>
</dbReference>
<evidence type="ECO:0000256" key="7">
    <source>
        <dbReference type="HAMAP-Rule" id="MF_00639"/>
    </source>
</evidence>
<gene>
    <name evidence="7" type="primary">murD</name>
    <name evidence="11" type="ORF">A2677_02150</name>
</gene>
<keyword evidence="7 8" id="KW-0131">Cell cycle</keyword>
<dbReference type="Proteomes" id="UP000177817">
    <property type="component" value="Unassembled WGS sequence"/>
</dbReference>
<evidence type="ECO:0000256" key="1">
    <source>
        <dbReference type="ARBA" id="ARBA00004496"/>
    </source>
</evidence>
<sequence length="476" mass="51980">MADTKRFRGKKIAVLGFGVESRETVEFLLKAGARLTLFDEKDEQEFDTSKLTHLRKEGVSFVFGPFDSFKDFDIIVRSPGIRPGIHALHEAGDLGIEITSATNIFFEFAHGTTIGITGTKGKGTTAALLFQILKAVERDVYLGGNIGIPALSFVEKLDGDSISILELSSFQLIDAQHSPAIAVLLMITEDHLDYHLNADEYARAKIGIVRHQGKDDTVIANLDYPSSLRIAEQSVAKKIYVSARKSIPEGCYVSGTDIVWKLGAREEKIAQTTDVLLPGKHNLENVCAAVAVAKVAGVENKYIRETLKAFRGLTHRLQLVAEVKGVNYYNDSISTTPESAIAAIRAFNAPEILILGGSSKNSDFTELGKTISSAHNIRAIIGIGAEWPRIKQKVSPTGRSAFGGKSHKFQPKADPPLAGKIKIVENLRTMNEIVKKAHTLAEPGDVVILSPACASFDMFKDYKDRGDQFVKEITKL</sequence>
<protein>
    <recommendedName>
        <fullName evidence="7 8">UDP-N-acetylmuramoylalanine--D-glutamate ligase</fullName>
        <ecNumber evidence="7 8">6.3.2.9</ecNumber>
    </recommendedName>
    <alternativeName>
        <fullName evidence="7">D-glutamic acid-adding enzyme</fullName>
    </alternativeName>
    <alternativeName>
        <fullName evidence="7">UDP-N-acetylmuramoyl-L-alanyl-D-glutamate synthetase</fullName>
    </alternativeName>
</protein>
<dbReference type="NCBIfam" id="TIGR01087">
    <property type="entry name" value="murD"/>
    <property type="match status" value="1"/>
</dbReference>
<keyword evidence="7 8" id="KW-0132">Cell division</keyword>
<dbReference type="Pfam" id="PF21799">
    <property type="entry name" value="MurD-like_N"/>
    <property type="match status" value="1"/>
</dbReference>
<dbReference type="InterPro" id="IPR005762">
    <property type="entry name" value="MurD"/>
</dbReference>
<comment type="catalytic activity">
    <reaction evidence="7 8">
        <text>UDP-N-acetyl-alpha-D-muramoyl-L-alanine + D-glutamate + ATP = UDP-N-acetyl-alpha-D-muramoyl-L-alanyl-D-glutamate + ADP + phosphate + H(+)</text>
        <dbReference type="Rhea" id="RHEA:16429"/>
        <dbReference type="ChEBI" id="CHEBI:15378"/>
        <dbReference type="ChEBI" id="CHEBI:29986"/>
        <dbReference type="ChEBI" id="CHEBI:30616"/>
        <dbReference type="ChEBI" id="CHEBI:43474"/>
        <dbReference type="ChEBI" id="CHEBI:83898"/>
        <dbReference type="ChEBI" id="CHEBI:83900"/>
        <dbReference type="ChEBI" id="CHEBI:456216"/>
        <dbReference type="EC" id="6.3.2.9"/>
    </reaction>
</comment>
<name>A0A1G2BL25_9BACT</name>
<dbReference type="GO" id="GO:0051301">
    <property type="term" value="P:cell division"/>
    <property type="evidence" value="ECO:0007669"/>
    <property type="project" value="UniProtKB-KW"/>
</dbReference>
<comment type="caution">
    <text evidence="11">The sequence shown here is derived from an EMBL/GenBank/DDBJ whole genome shotgun (WGS) entry which is preliminary data.</text>
</comment>
<keyword evidence="7 8" id="KW-0573">Peptidoglycan synthesis</keyword>
<keyword evidence="3 7" id="KW-0963">Cytoplasm</keyword>
<dbReference type="Pfam" id="PF08245">
    <property type="entry name" value="Mur_ligase_M"/>
    <property type="match status" value="1"/>
</dbReference>
<comment type="function">
    <text evidence="7 8">Cell wall formation. Catalyzes the addition of glutamate to the nucleotide precursor UDP-N-acetylmuramoyl-L-alanine (UMA).</text>
</comment>
<dbReference type="GO" id="GO:0008360">
    <property type="term" value="P:regulation of cell shape"/>
    <property type="evidence" value="ECO:0007669"/>
    <property type="project" value="UniProtKB-KW"/>
</dbReference>
<dbReference type="GO" id="GO:0071555">
    <property type="term" value="P:cell wall organization"/>
    <property type="evidence" value="ECO:0007669"/>
    <property type="project" value="UniProtKB-KW"/>
</dbReference>
<evidence type="ECO:0000259" key="9">
    <source>
        <dbReference type="Pfam" id="PF02875"/>
    </source>
</evidence>
<dbReference type="UniPathway" id="UPA00219"/>
<dbReference type="SUPFAM" id="SSF53244">
    <property type="entry name" value="MurD-like peptide ligases, peptide-binding domain"/>
    <property type="match status" value="1"/>
</dbReference>
<evidence type="ECO:0000256" key="5">
    <source>
        <dbReference type="ARBA" id="ARBA00022741"/>
    </source>
</evidence>
<comment type="subcellular location">
    <subcellularLocation>
        <location evidence="1 7 8">Cytoplasm</location>
    </subcellularLocation>
</comment>
<dbReference type="SUPFAM" id="SSF51984">
    <property type="entry name" value="MurCD N-terminal domain"/>
    <property type="match status" value="1"/>
</dbReference>
<dbReference type="Pfam" id="PF02875">
    <property type="entry name" value="Mur_ligase_C"/>
    <property type="match status" value="1"/>
</dbReference>
<dbReference type="PANTHER" id="PTHR43692">
    <property type="entry name" value="UDP-N-ACETYLMURAMOYLALANINE--D-GLUTAMATE LIGASE"/>
    <property type="match status" value="1"/>
</dbReference>
<keyword evidence="5 7" id="KW-0547">Nucleotide-binding</keyword>
<proteinExistence type="inferred from homology"/>
<feature type="binding site" evidence="7">
    <location>
        <begin position="118"/>
        <end position="124"/>
    </location>
    <ligand>
        <name>ATP</name>
        <dbReference type="ChEBI" id="CHEBI:30616"/>
    </ligand>
</feature>
<dbReference type="InterPro" id="IPR013221">
    <property type="entry name" value="Mur_ligase_cen"/>
</dbReference>
<dbReference type="Gene3D" id="3.90.190.20">
    <property type="entry name" value="Mur ligase, C-terminal domain"/>
    <property type="match status" value="1"/>
</dbReference>
<dbReference type="HAMAP" id="MF_00639">
    <property type="entry name" value="MurD"/>
    <property type="match status" value="1"/>
</dbReference>
<evidence type="ECO:0000256" key="4">
    <source>
        <dbReference type="ARBA" id="ARBA00022598"/>
    </source>
</evidence>
<dbReference type="GO" id="GO:0005737">
    <property type="term" value="C:cytoplasm"/>
    <property type="evidence" value="ECO:0007669"/>
    <property type="project" value="UniProtKB-SubCell"/>
</dbReference>
<dbReference type="PANTHER" id="PTHR43692:SF1">
    <property type="entry name" value="UDP-N-ACETYLMURAMOYLALANINE--D-GLUTAMATE LIGASE"/>
    <property type="match status" value="1"/>
</dbReference>
<dbReference type="InterPro" id="IPR004101">
    <property type="entry name" value="Mur_ligase_C"/>
</dbReference>
<dbReference type="Gene3D" id="3.40.50.720">
    <property type="entry name" value="NAD(P)-binding Rossmann-like Domain"/>
    <property type="match status" value="1"/>
</dbReference>
<evidence type="ECO:0000259" key="10">
    <source>
        <dbReference type="Pfam" id="PF08245"/>
    </source>
</evidence>
<reference evidence="11 12" key="1">
    <citation type="journal article" date="2016" name="Nat. Commun.">
        <title>Thousands of microbial genomes shed light on interconnected biogeochemical processes in an aquifer system.</title>
        <authorList>
            <person name="Anantharaman K."/>
            <person name="Brown C.T."/>
            <person name="Hug L.A."/>
            <person name="Sharon I."/>
            <person name="Castelle C.J."/>
            <person name="Probst A.J."/>
            <person name="Thomas B.C."/>
            <person name="Singh A."/>
            <person name="Wilkins M.J."/>
            <person name="Karaoz U."/>
            <person name="Brodie E.L."/>
            <person name="Williams K.H."/>
            <person name="Hubbard S.S."/>
            <person name="Banfield J.F."/>
        </authorList>
    </citation>
    <scope>NUCLEOTIDE SEQUENCE [LARGE SCALE GENOMIC DNA]</scope>
</reference>
<dbReference type="EC" id="6.3.2.9" evidence="7 8"/>
<evidence type="ECO:0000256" key="8">
    <source>
        <dbReference type="RuleBase" id="RU003664"/>
    </source>
</evidence>
<comment type="similarity">
    <text evidence="7">Belongs to the MurCDEF family.</text>
</comment>
<evidence type="ECO:0000313" key="11">
    <source>
        <dbReference type="EMBL" id="OGY89000.1"/>
    </source>
</evidence>